<proteinExistence type="predicted"/>
<reference evidence="1 2" key="1">
    <citation type="submission" date="2020-02" db="EMBL/GenBank/DDBJ databases">
        <authorList>
            <person name="Li X.-J."/>
            <person name="Feng X.-M."/>
        </authorList>
    </citation>
    <scope>NUCLEOTIDE SEQUENCE [LARGE SCALE GENOMIC DNA]</scope>
    <source>
        <strain evidence="1 2">CGMCC 4.7225</strain>
    </source>
</reference>
<dbReference type="InterPro" id="IPR025361">
    <property type="entry name" value="DUF4265"/>
</dbReference>
<sequence>MTAGTDRFSLHRAPAWRDRANFIINAPLPEPGRFEQLWSRQVSDDTFEVCCIPFFLYDLALGDVVQTSSQDGRKYVVSRVLTKSGRYVFRAHFEPSMYQFRDEISARLDDLGALLEWSSPTLVAVDAHGPAHAQQIAGFLQERAEQGQLMYETGYTA</sequence>
<dbReference type="AlphaFoldDB" id="A0A6N9YQ79"/>
<protein>
    <submittedName>
        <fullName evidence="1">DUF4265 domain-containing protein</fullName>
    </submittedName>
</protein>
<keyword evidence="2" id="KW-1185">Reference proteome</keyword>
<accession>A0A6N9YQ79</accession>
<dbReference type="EMBL" id="JAAGOB010000009">
    <property type="protein sequence ID" value="NED97132.1"/>
    <property type="molecule type" value="Genomic_DNA"/>
</dbReference>
<evidence type="ECO:0000313" key="1">
    <source>
        <dbReference type="EMBL" id="NED97132.1"/>
    </source>
</evidence>
<dbReference type="Proteomes" id="UP000469185">
    <property type="component" value="Unassembled WGS sequence"/>
</dbReference>
<dbReference type="Pfam" id="PF14085">
    <property type="entry name" value="DUF4265"/>
    <property type="match status" value="1"/>
</dbReference>
<gene>
    <name evidence="1" type="ORF">G1H11_17680</name>
</gene>
<evidence type="ECO:0000313" key="2">
    <source>
        <dbReference type="Proteomes" id="UP000469185"/>
    </source>
</evidence>
<comment type="caution">
    <text evidence="1">The sequence shown here is derived from an EMBL/GenBank/DDBJ whole genome shotgun (WGS) entry which is preliminary data.</text>
</comment>
<dbReference type="RefSeq" id="WP_163819903.1">
    <property type="nucleotide sequence ID" value="NZ_JAAGOB010000009.1"/>
</dbReference>
<organism evidence="1 2">
    <name type="scientific">Phytoactinopolyspora alkaliphila</name>
    <dbReference type="NCBI Taxonomy" id="1783498"/>
    <lineage>
        <taxon>Bacteria</taxon>
        <taxon>Bacillati</taxon>
        <taxon>Actinomycetota</taxon>
        <taxon>Actinomycetes</taxon>
        <taxon>Jiangellales</taxon>
        <taxon>Jiangellaceae</taxon>
        <taxon>Phytoactinopolyspora</taxon>
    </lineage>
</organism>
<name>A0A6N9YQ79_9ACTN</name>